<evidence type="ECO:0000256" key="4">
    <source>
        <dbReference type="ARBA" id="ARBA00023128"/>
    </source>
</evidence>
<evidence type="ECO:0000256" key="1">
    <source>
        <dbReference type="ARBA" id="ARBA00004173"/>
    </source>
</evidence>
<comment type="similarity">
    <text evidence="2">Belongs to the prokaryotic/mitochondrial release factor family.</text>
</comment>
<evidence type="ECO:0000256" key="5">
    <source>
        <dbReference type="SAM" id="Coils"/>
    </source>
</evidence>
<evidence type="ECO:0000256" key="3">
    <source>
        <dbReference type="ARBA" id="ARBA00022946"/>
    </source>
</evidence>
<dbReference type="SUPFAM" id="SSF75620">
    <property type="entry name" value="Release factor"/>
    <property type="match status" value="1"/>
</dbReference>
<dbReference type="InterPro" id="IPR000352">
    <property type="entry name" value="Pep_chain_release_fac_I"/>
</dbReference>
<dbReference type="EMBL" id="JAKKPZ010000005">
    <property type="protein sequence ID" value="KAI1720842.1"/>
    <property type="molecule type" value="Genomic_DNA"/>
</dbReference>
<comment type="subcellular location">
    <subcellularLocation>
        <location evidence="1">Mitochondrion</location>
    </subcellularLocation>
</comment>
<dbReference type="InterPro" id="IPR045853">
    <property type="entry name" value="Pep_chain_release_fac_I_sf"/>
</dbReference>
<dbReference type="PANTHER" id="PTHR46203">
    <property type="entry name" value="PROBABLE PEPTIDE CHAIN RELEASE FACTOR C12ORF65"/>
    <property type="match status" value="1"/>
</dbReference>
<dbReference type="Gene3D" id="3.30.160.20">
    <property type="match status" value="1"/>
</dbReference>
<dbReference type="AlphaFoldDB" id="A0AAD4N8Q2"/>
<accession>A0AAD4N8Q2</accession>
<comment type="caution">
    <text evidence="7">The sequence shown here is derived from an EMBL/GenBank/DDBJ whole genome shotgun (WGS) entry which is preliminary data.</text>
</comment>
<keyword evidence="8" id="KW-1185">Reference proteome</keyword>
<evidence type="ECO:0000259" key="6">
    <source>
        <dbReference type="Pfam" id="PF00472"/>
    </source>
</evidence>
<sequence length="158" mass="18322">MLPAAFPSTSAFIVRFNSSWARRQLKGYVFPVIEQKDCEKKSILGWGPGGQKVNKSQNAIYLRHIPTGCSVKVHESRLLLKNEEIALEKLKLKVDRHLNGDNCYEEQLKRLERERQEKMARSAAKQREFRANLKVEEAKTLERIKQKENKISDAVKEE</sequence>
<dbReference type="PANTHER" id="PTHR46203:SF1">
    <property type="entry name" value="MITOCHONDRIAL TRANSLATION RELEASE FACTOR IN RESCUE"/>
    <property type="match status" value="1"/>
</dbReference>
<feature type="coiled-coil region" evidence="5">
    <location>
        <begin position="94"/>
        <end position="150"/>
    </location>
</feature>
<dbReference type="Proteomes" id="UP001201812">
    <property type="component" value="Unassembled WGS sequence"/>
</dbReference>
<dbReference type="Pfam" id="PF00472">
    <property type="entry name" value="RF-1"/>
    <property type="match status" value="1"/>
</dbReference>
<organism evidence="7 8">
    <name type="scientific">Ditylenchus destructor</name>
    <dbReference type="NCBI Taxonomy" id="166010"/>
    <lineage>
        <taxon>Eukaryota</taxon>
        <taxon>Metazoa</taxon>
        <taxon>Ecdysozoa</taxon>
        <taxon>Nematoda</taxon>
        <taxon>Chromadorea</taxon>
        <taxon>Rhabditida</taxon>
        <taxon>Tylenchina</taxon>
        <taxon>Tylenchomorpha</taxon>
        <taxon>Sphaerularioidea</taxon>
        <taxon>Anguinidae</taxon>
        <taxon>Anguininae</taxon>
        <taxon>Ditylenchus</taxon>
    </lineage>
</organism>
<keyword evidence="5" id="KW-0175">Coiled coil</keyword>
<proteinExistence type="inferred from homology"/>
<dbReference type="GO" id="GO:0005739">
    <property type="term" value="C:mitochondrion"/>
    <property type="evidence" value="ECO:0007669"/>
    <property type="project" value="UniProtKB-SubCell"/>
</dbReference>
<gene>
    <name evidence="7" type="ORF">DdX_05090</name>
</gene>
<name>A0AAD4N8Q2_9BILA</name>
<keyword evidence="4" id="KW-0496">Mitochondrion</keyword>
<evidence type="ECO:0000313" key="7">
    <source>
        <dbReference type="EMBL" id="KAI1720842.1"/>
    </source>
</evidence>
<protein>
    <submittedName>
        <fullName evidence="7">RF-1 domain-containing protein</fullName>
    </submittedName>
</protein>
<evidence type="ECO:0000313" key="8">
    <source>
        <dbReference type="Proteomes" id="UP001201812"/>
    </source>
</evidence>
<evidence type="ECO:0000256" key="2">
    <source>
        <dbReference type="ARBA" id="ARBA00010835"/>
    </source>
</evidence>
<keyword evidence="3" id="KW-0809">Transit peptide</keyword>
<dbReference type="InterPro" id="IPR052405">
    <property type="entry name" value="Mito_Transl_Release_Factor"/>
</dbReference>
<reference evidence="7" key="1">
    <citation type="submission" date="2022-01" db="EMBL/GenBank/DDBJ databases">
        <title>Genome Sequence Resource for Two Populations of Ditylenchus destructor, the Migratory Endoparasitic Phytonematode.</title>
        <authorList>
            <person name="Zhang H."/>
            <person name="Lin R."/>
            <person name="Xie B."/>
        </authorList>
    </citation>
    <scope>NUCLEOTIDE SEQUENCE</scope>
    <source>
        <strain evidence="7">BazhouSP</strain>
    </source>
</reference>
<dbReference type="GO" id="GO:0003747">
    <property type="term" value="F:translation release factor activity"/>
    <property type="evidence" value="ECO:0007669"/>
    <property type="project" value="InterPro"/>
</dbReference>
<feature type="domain" description="Prokaryotic-type class I peptide chain release factors" evidence="6">
    <location>
        <begin position="33"/>
        <end position="127"/>
    </location>
</feature>